<evidence type="ECO:0000256" key="1">
    <source>
        <dbReference type="SAM" id="Phobius"/>
    </source>
</evidence>
<organism evidence="2 3">
    <name type="scientific">Paenimyroides ummariense</name>
    <dbReference type="NCBI Taxonomy" id="913024"/>
    <lineage>
        <taxon>Bacteria</taxon>
        <taxon>Pseudomonadati</taxon>
        <taxon>Bacteroidota</taxon>
        <taxon>Flavobacteriia</taxon>
        <taxon>Flavobacteriales</taxon>
        <taxon>Flavobacteriaceae</taxon>
        <taxon>Paenimyroides</taxon>
    </lineage>
</organism>
<accession>A0A1I5EAC8</accession>
<feature type="transmembrane region" description="Helical" evidence="1">
    <location>
        <begin position="44"/>
        <end position="62"/>
    </location>
</feature>
<keyword evidence="3" id="KW-1185">Reference proteome</keyword>
<keyword evidence="1" id="KW-0812">Transmembrane</keyword>
<reference evidence="3" key="1">
    <citation type="submission" date="2016-10" db="EMBL/GenBank/DDBJ databases">
        <authorList>
            <person name="Varghese N."/>
            <person name="Submissions S."/>
        </authorList>
    </citation>
    <scope>NUCLEOTIDE SEQUENCE [LARGE SCALE GENOMIC DNA]</scope>
    <source>
        <strain evidence="3">DS-12</strain>
    </source>
</reference>
<dbReference type="EMBL" id="FOVI01000019">
    <property type="protein sequence ID" value="SFO08437.1"/>
    <property type="molecule type" value="Genomic_DNA"/>
</dbReference>
<sequence length="209" mass="24441">MEDFEKEMKDFFQRREIKPSADAWQRMENLLNEPQTKPKKTYRIYWAVAASIVVLFGLFTMLQKQDKELINPASNNSYVTKDSVVNKIQQPQNNNQIVKVDIVPQKTENSRKQSTIIKKVSAEIVQNNKNQQKEKEVGERTEIYNIIQKSEKEVEENLLAQESKIEIKVNPSKLLRSAEMERQTDNMISNGQNFWKKVKEINTVVVHSK</sequence>
<dbReference type="STRING" id="913024.SAMN05421741_11958"/>
<evidence type="ECO:0000313" key="2">
    <source>
        <dbReference type="EMBL" id="SFO08437.1"/>
    </source>
</evidence>
<protein>
    <submittedName>
        <fullName evidence="2">Uncharacterized protein</fullName>
    </submittedName>
</protein>
<name>A0A1I5EAC8_9FLAO</name>
<proteinExistence type="predicted"/>
<evidence type="ECO:0000313" key="3">
    <source>
        <dbReference type="Proteomes" id="UP000199036"/>
    </source>
</evidence>
<dbReference type="Proteomes" id="UP000199036">
    <property type="component" value="Unassembled WGS sequence"/>
</dbReference>
<dbReference type="AlphaFoldDB" id="A0A1I5EAC8"/>
<keyword evidence="1" id="KW-1133">Transmembrane helix</keyword>
<gene>
    <name evidence="2" type="ORF">SAMN05421741_11958</name>
</gene>
<keyword evidence="1" id="KW-0472">Membrane</keyword>